<reference evidence="1" key="1">
    <citation type="journal article" date="2014" name="Front. Microbiol.">
        <title>High frequency of phylogenetically diverse reductive dehalogenase-homologous genes in deep subseafloor sedimentary metagenomes.</title>
        <authorList>
            <person name="Kawai M."/>
            <person name="Futagami T."/>
            <person name="Toyoda A."/>
            <person name="Takaki Y."/>
            <person name="Nishi S."/>
            <person name="Hori S."/>
            <person name="Arai W."/>
            <person name="Tsubouchi T."/>
            <person name="Morono Y."/>
            <person name="Uchiyama I."/>
            <person name="Ito T."/>
            <person name="Fujiyama A."/>
            <person name="Inagaki F."/>
            <person name="Takami H."/>
        </authorList>
    </citation>
    <scope>NUCLEOTIDE SEQUENCE</scope>
    <source>
        <strain evidence="1">Expedition CK06-06</strain>
    </source>
</reference>
<feature type="non-terminal residue" evidence="1">
    <location>
        <position position="1"/>
    </location>
</feature>
<dbReference type="AlphaFoldDB" id="X0VRL8"/>
<gene>
    <name evidence="1" type="ORF">S01H1_45844</name>
</gene>
<dbReference type="EMBL" id="BARS01029322">
    <property type="protein sequence ID" value="GAG03196.1"/>
    <property type="molecule type" value="Genomic_DNA"/>
</dbReference>
<sequence>VLKTVKDDKGKTAVNRLREQVSDTIGLYDAEDAVRRIPGDIDSEKLFRLRRQKVLDVEDFDIDPSHD</sequence>
<organism evidence="1">
    <name type="scientific">marine sediment metagenome</name>
    <dbReference type="NCBI Taxonomy" id="412755"/>
    <lineage>
        <taxon>unclassified sequences</taxon>
        <taxon>metagenomes</taxon>
        <taxon>ecological metagenomes</taxon>
    </lineage>
</organism>
<protein>
    <submittedName>
        <fullName evidence="1">Uncharacterized protein</fullName>
    </submittedName>
</protein>
<accession>X0VRL8</accession>
<proteinExistence type="predicted"/>
<comment type="caution">
    <text evidence="1">The sequence shown here is derived from an EMBL/GenBank/DDBJ whole genome shotgun (WGS) entry which is preliminary data.</text>
</comment>
<name>X0VRL8_9ZZZZ</name>
<evidence type="ECO:0000313" key="1">
    <source>
        <dbReference type="EMBL" id="GAG03196.1"/>
    </source>
</evidence>